<sequence>MKKITFTIILVAAQAVFSQQGTTSKYDDLIIGLWNDYIIQVDDKNIEGMFNYFKLPLVLHFNTDDAHNIKTREEFEEIFNTWKKSSKADFHRTKRETINVSEVFDDWLCIADVVYKRLDSNGQVIKLERALYHYVNVEGEWKIYMISNVDSGSQADIKAAQQARIDKRTLERAYRRGVLGSSVEHKRVFNEKIDVGE</sequence>
<evidence type="ECO:0008006" key="2">
    <source>
        <dbReference type="Google" id="ProtNLM"/>
    </source>
</evidence>
<gene>
    <name evidence="1" type="ORF">METZ01_LOCUS103190</name>
</gene>
<proteinExistence type="predicted"/>
<name>A0A381WCT0_9ZZZZ</name>
<dbReference type="AlphaFoldDB" id="A0A381WCT0"/>
<organism evidence="1">
    <name type="scientific">marine metagenome</name>
    <dbReference type="NCBI Taxonomy" id="408172"/>
    <lineage>
        <taxon>unclassified sequences</taxon>
        <taxon>metagenomes</taxon>
        <taxon>ecological metagenomes</taxon>
    </lineage>
</organism>
<evidence type="ECO:0000313" key="1">
    <source>
        <dbReference type="EMBL" id="SVA50336.1"/>
    </source>
</evidence>
<protein>
    <recommendedName>
        <fullName evidence="2">SnoaL-like domain-containing protein</fullName>
    </recommendedName>
</protein>
<dbReference type="EMBL" id="UINC01011399">
    <property type="protein sequence ID" value="SVA50336.1"/>
    <property type="molecule type" value="Genomic_DNA"/>
</dbReference>
<accession>A0A381WCT0</accession>
<reference evidence="1" key="1">
    <citation type="submission" date="2018-05" db="EMBL/GenBank/DDBJ databases">
        <authorList>
            <person name="Lanie J.A."/>
            <person name="Ng W.-L."/>
            <person name="Kazmierczak K.M."/>
            <person name="Andrzejewski T.M."/>
            <person name="Davidsen T.M."/>
            <person name="Wayne K.J."/>
            <person name="Tettelin H."/>
            <person name="Glass J.I."/>
            <person name="Rusch D."/>
            <person name="Podicherti R."/>
            <person name="Tsui H.-C.T."/>
            <person name="Winkler M.E."/>
        </authorList>
    </citation>
    <scope>NUCLEOTIDE SEQUENCE</scope>
</reference>